<evidence type="ECO:0000313" key="1">
    <source>
        <dbReference type="EMBL" id="RVD79615.1"/>
    </source>
</evidence>
<accession>A0AA94ES55</accession>
<dbReference type="Proteomes" id="UP000288002">
    <property type="component" value="Unassembled WGS sequence"/>
</dbReference>
<name>A0AA94ES55_9PSED</name>
<sequence length="462" mass="51293">MAGAKKARRLRQIYPVQIPGWLSPIQHPENPHGGVPLSLTLSGLLQLLIDPWLNMSLEDSAKIYLNGSSSPALIKIIEPPELDRRFYMDLPAALLRDGINLVVLEVTRVSDPVPESSVPLRVLYHTPRPGGEVSGSGDNPNLLMTLPADVIANGIDAARAAEGVLVQLRYIHMRTADIITFSIDRHEIRHAVTAAEAAAGVAVIRLTTTDFLQDNPRSEWRFRVTDLLGNSSGPLAIWSRITYVDVHIRRPVLDLIPPKVLEARDSNGTVLNFIRDFYEAQHATVEVRYPGSAGGQSVKLYCLGRNNTYGSEIQFMTTVNQTLTFRVPRHEIVDSINSGMRFEYTVRLSGSTEDLPSKPLNITITGQKHFLPEPTLNAAKDNLRTYYPPLEATYSVRISLTVGTTRYDSNETTITQPSYTNVAVPPSWLTGNRGKLGLFNFTLKRTGSSDPIIFSWYLRVTL</sequence>
<gene>
    <name evidence="1" type="ORF">A9HBioS_0139</name>
</gene>
<proteinExistence type="predicted"/>
<evidence type="ECO:0000313" key="2">
    <source>
        <dbReference type="Proteomes" id="UP000288002"/>
    </source>
</evidence>
<organism evidence="1 2">
    <name type="scientific">Pseudomonas koreensis</name>
    <dbReference type="NCBI Taxonomy" id="198620"/>
    <lineage>
        <taxon>Bacteria</taxon>
        <taxon>Pseudomonadati</taxon>
        <taxon>Pseudomonadota</taxon>
        <taxon>Gammaproteobacteria</taxon>
        <taxon>Pseudomonadales</taxon>
        <taxon>Pseudomonadaceae</taxon>
        <taxon>Pseudomonas</taxon>
    </lineage>
</organism>
<dbReference type="AlphaFoldDB" id="A0AA94ES55"/>
<protein>
    <submittedName>
        <fullName evidence="1">Uncharacterized protein</fullName>
    </submittedName>
</protein>
<dbReference type="EMBL" id="MKWS01000001">
    <property type="protein sequence ID" value="RVD79615.1"/>
    <property type="molecule type" value="Genomic_DNA"/>
</dbReference>
<comment type="caution">
    <text evidence="1">The sequence shown here is derived from an EMBL/GenBank/DDBJ whole genome shotgun (WGS) entry which is preliminary data.</text>
</comment>
<dbReference type="RefSeq" id="WP_127646979.1">
    <property type="nucleotide sequence ID" value="NZ_MKWS01000001.1"/>
</dbReference>
<reference evidence="1 2" key="1">
    <citation type="submission" date="2016-10" db="EMBL/GenBank/DDBJ databases">
        <title>Search of new enzymes for the oxidation of sulfur compounds.</title>
        <authorList>
            <person name="Novo A."/>
            <person name="Moreira I.S."/>
            <person name="Castro P.M."/>
        </authorList>
    </citation>
    <scope>NUCLEOTIDE SEQUENCE [LARGE SCALE GENOMIC DNA]</scope>
    <source>
        <strain evidence="1 2">A9</strain>
    </source>
</reference>